<comment type="function">
    <text evidence="1">Metalloprotease that acts as a negative regulator of the Wnt signaling pathway by mediating the cleavage of the N-terminal residues of a subset of Wnt proteins. Following cleavage, Wnt proteins become oxidized and form large disulfide-bond oligomers, leading to their inactivation.</text>
</comment>
<name>A0AAW1BQE8_CROAD</name>
<evidence type="ECO:0000313" key="3">
    <source>
        <dbReference type="Proteomes" id="UP001474421"/>
    </source>
</evidence>
<keyword evidence="1" id="KW-0472">Membrane</keyword>
<dbReference type="GO" id="GO:0006508">
    <property type="term" value="P:proteolysis"/>
    <property type="evidence" value="ECO:0007669"/>
    <property type="project" value="UniProtKB-KW"/>
</dbReference>
<comment type="cofactor">
    <cofactor evidence="1">
        <name>Mn(2+)</name>
        <dbReference type="ChEBI" id="CHEBI:29035"/>
    </cofactor>
    <cofactor evidence="1">
        <name>Co(2+)</name>
        <dbReference type="ChEBI" id="CHEBI:48828"/>
    </cofactor>
    <text evidence="1">Divalent metal cations. Mn(2+) or Co(2+).</text>
</comment>
<dbReference type="GO" id="GO:0005886">
    <property type="term" value="C:plasma membrane"/>
    <property type="evidence" value="ECO:0007669"/>
    <property type="project" value="UniProtKB-SubCell"/>
</dbReference>
<evidence type="ECO:0000313" key="2">
    <source>
        <dbReference type="EMBL" id="KAK9404275.1"/>
    </source>
</evidence>
<organism evidence="2 3">
    <name type="scientific">Crotalus adamanteus</name>
    <name type="common">Eastern diamondback rattlesnake</name>
    <dbReference type="NCBI Taxonomy" id="8729"/>
    <lineage>
        <taxon>Eukaryota</taxon>
        <taxon>Metazoa</taxon>
        <taxon>Chordata</taxon>
        <taxon>Craniata</taxon>
        <taxon>Vertebrata</taxon>
        <taxon>Euteleostomi</taxon>
        <taxon>Lepidosauria</taxon>
        <taxon>Squamata</taxon>
        <taxon>Bifurcata</taxon>
        <taxon>Unidentata</taxon>
        <taxon>Episquamata</taxon>
        <taxon>Toxicofera</taxon>
        <taxon>Serpentes</taxon>
        <taxon>Colubroidea</taxon>
        <taxon>Viperidae</taxon>
        <taxon>Crotalinae</taxon>
        <taxon>Crotalus</taxon>
    </lineage>
</organism>
<keyword evidence="1" id="KW-0479">Metal-binding</keyword>
<dbReference type="AlphaFoldDB" id="A0AAW1BQE8"/>
<dbReference type="GO" id="GO:0017147">
    <property type="term" value="F:Wnt-protein binding"/>
    <property type="evidence" value="ECO:0007669"/>
    <property type="project" value="TreeGrafter"/>
</dbReference>
<keyword evidence="1" id="KW-0879">Wnt signaling pathway</keyword>
<keyword evidence="1" id="KW-0732">Signal</keyword>
<dbReference type="PANTHER" id="PTHR31120">
    <property type="entry name" value="METALLOPROTEASE TIKI"/>
    <property type="match status" value="1"/>
</dbReference>
<sequence>MWDLGHFLGNNTVIDVLRQAGFEVEHIPAGQPVENSKASRYHPSSATAAPFVIEHVQLSSSSAPPHASEEDSLPPHLLLPDSISQLEEFGRQKNWHKKQYKIHRQRQFNDLWVRIEEGTTTMPSDMRITNGLISVNPSIWFSKQVDQQPHPDLVFHHHLKSCALESTIASFFIVSVLAAMASVLLDLLNPS</sequence>
<dbReference type="GO" id="GO:0031090">
    <property type="term" value="C:organelle membrane"/>
    <property type="evidence" value="ECO:0007669"/>
    <property type="project" value="TreeGrafter"/>
</dbReference>
<dbReference type="GO" id="GO:0030178">
    <property type="term" value="P:negative regulation of Wnt signaling pathway"/>
    <property type="evidence" value="ECO:0007669"/>
    <property type="project" value="UniProtKB-UniRule"/>
</dbReference>
<dbReference type="GO" id="GO:0016055">
    <property type="term" value="P:Wnt signaling pathway"/>
    <property type="evidence" value="ECO:0007669"/>
    <property type="project" value="UniProtKB-KW"/>
</dbReference>
<protein>
    <recommendedName>
        <fullName evidence="1">Metalloprotease TIKI</fullName>
        <ecNumber evidence="1">3.4.-.-</ecNumber>
    </recommendedName>
    <alternativeName>
        <fullName evidence="1">TRAB domain-containing protein 2</fullName>
    </alternativeName>
</protein>
<evidence type="ECO:0000256" key="1">
    <source>
        <dbReference type="RuleBase" id="RU369069"/>
    </source>
</evidence>
<comment type="subcellular location">
    <subcellularLocation>
        <location evidence="1">Cell membrane</location>
        <topology evidence="1">Single-pass type I membrane protein</topology>
    </subcellularLocation>
</comment>
<dbReference type="InterPro" id="IPR040230">
    <property type="entry name" value="TIKI1/2-like"/>
</dbReference>
<dbReference type="Proteomes" id="UP001474421">
    <property type="component" value="Unassembled WGS sequence"/>
</dbReference>
<keyword evidence="1" id="KW-1003">Cell membrane</keyword>
<gene>
    <name evidence="2" type="ORF">NXF25_009102</name>
</gene>
<dbReference type="PANTHER" id="PTHR31120:SF8">
    <property type="entry name" value="METALLOPROTEASE TIKI2"/>
    <property type="match status" value="1"/>
</dbReference>
<dbReference type="GO" id="GO:0046872">
    <property type="term" value="F:metal ion binding"/>
    <property type="evidence" value="ECO:0007669"/>
    <property type="project" value="UniProtKB-UniRule"/>
</dbReference>
<keyword evidence="3" id="KW-1185">Reference proteome</keyword>
<keyword evidence="1" id="KW-0645">Protease</keyword>
<dbReference type="EC" id="3.4.-.-" evidence="1"/>
<reference evidence="2 3" key="1">
    <citation type="journal article" date="2024" name="Proc. Natl. Acad. Sci. U.S.A.">
        <title>The genetic regulatory architecture and epigenomic basis for age-related changes in rattlesnake venom.</title>
        <authorList>
            <person name="Hogan M.P."/>
            <person name="Holding M.L."/>
            <person name="Nystrom G.S."/>
            <person name="Colston T.J."/>
            <person name="Bartlett D.A."/>
            <person name="Mason A.J."/>
            <person name="Ellsworth S.A."/>
            <person name="Rautsaw R.M."/>
            <person name="Lawrence K.C."/>
            <person name="Strickland J.L."/>
            <person name="He B."/>
            <person name="Fraser P."/>
            <person name="Margres M.J."/>
            <person name="Gilbert D.M."/>
            <person name="Gibbs H.L."/>
            <person name="Parkinson C.L."/>
            <person name="Rokyta D.R."/>
        </authorList>
    </citation>
    <scope>NUCLEOTIDE SEQUENCE [LARGE SCALE GENOMIC DNA]</scope>
    <source>
        <strain evidence="2">DRR0105</strain>
    </source>
</reference>
<keyword evidence="1 2" id="KW-0482">Metalloprotease</keyword>
<keyword evidence="1" id="KW-0378">Hydrolase</keyword>
<comment type="similarity">
    <text evidence="1">Belongs to the TIKI family.</text>
</comment>
<dbReference type="EMBL" id="JAOTOJ010000003">
    <property type="protein sequence ID" value="KAK9404275.1"/>
    <property type="molecule type" value="Genomic_DNA"/>
</dbReference>
<comment type="caution">
    <text evidence="2">The sequence shown here is derived from an EMBL/GenBank/DDBJ whole genome shotgun (WGS) entry which is preliminary data.</text>
</comment>
<accession>A0AAW1BQE8</accession>
<proteinExistence type="inferred from homology"/>
<dbReference type="GO" id="GO:0004222">
    <property type="term" value="F:metalloendopeptidase activity"/>
    <property type="evidence" value="ECO:0007669"/>
    <property type="project" value="UniProtKB-UniRule"/>
</dbReference>